<dbReference type="AlphaFoldDB" id="A0A9Q1EWB9"/>
<evidence type="ECO:0000256" key="1">
    <source>
        <dbReference type="SAM" id="MobiDB-lite"/>
    </source>
</evidence>
<comment type="caution">
    <text evidence="2">The sequence shown here is derived from an EMBL/GenBank/DDBJ whole genome shotgun (WGS) entry which is preliminary data.</text>
</comment>
<organism evidence="2 3">
    <name type="scientific">Synaphobranchus kaupii</name>
    <name type="common">Kaup's arrowtooth eel</name>
    <dbReference type="NCBI Taxonomy" id="118154"/>
    <lineage>
        <taxon>Eukaryota</taxon>
        <taxon>Metazoa</taxon>
        <taxon>Chordata</taxon>
        <taxon>Craniata</taxon>
        <taxon>Vertebrata</taxon>
        <taxon>Euteleostomi</taxon>
        <taxon>Actinopterygii</taxon>
        <taxon>Neopterygii</taxon>
        <taxon>Teleostei</taxon>
        <taxon>Anguilliformes</taxon>
        <taxon>Synaphobranchidae</taxon>
        <taxon>Synaphobranchus</taxon>
    </lineage>
</organism>
<evidence type="ECO:0000313" key="3">
    <source>
        <dbReference type="Proteomes" id="UP001152622"/>
    </source>
</evidence>
<protein>
    <submittedName>
        <fullName evidence="2">Uncharacterized protein</fullName>
    </submittedName>
</protein>
<feature type="region of interest" description="Disordered" evidence="1">
    <location>
        <begin position="1"/>
        <end position="23"/>
    </location>
</feature>
<sequence length="69" mass="7447">MTGEDSGMCRTVSADLEKGQPSVGPGVPGWGLGCSRESCCQCRQASPASSWDSGVPQKLRNRLKFWIFI</sequence>
<reference evidence="2" key="1">
    <citation type="journal article" date="2023" name="Science">
        <title>Genome structures resolve the early diversification of teleost fishes.</title>
        <authorList>
            <person name="Parey E."/>
            <person name="Louis A."/>
            <person name="Montfort J."/>
            <person name="Bouchez O."/>
            <person name="Roques C."/>
            <person name="Iampietro C."/>
            <person name="Lluch J."/>
            <person name="Castinel A."/>
            <person name="Donnadieu C."/>
            <person name="Desvignes T."/>
            <person name="Floi Bucao C."/>
            <person name="Jouanno E."/>
            <person name="Wen M."/>
            <person name="Mejri S."/>
            <person name="Dirks R."/>
            <person name="Jansen H."/>
            <person name="Henkel C."/>
            <person name="Chen W.J."/>
            <person name="Zahm M."/>
            <person name="Cabau C."/>
            <person name="Klopp C."/>
            <person name="Thompson A.W."/>
            <person name="Robinson-Rechavi M."/>
            <person name="Braasch I."/>
            <person name="Lecointre G."/>
            <person name="Bobe J."/>
            <person name="Postlethwait J.H."/>
            <person name="Berthelot C."/>
            <person name="Roest Crollius H."/>
            <person name="Guiguen Y."/>
        </authorList>
    </citation>
    <scope>NUCLEOTIDE SEQUENCE</scope>
    <source>
        <strain evidence="2">WJC10195</strain>
    </source>
</reference>
<dbReference type="Proteomes" id="UP001152622">
    <property type="component" value="Chromosome 12"/>
</dbReference>
<dbReference type="EMBL" id="JAINUF010000012">
    <property type="protein sequence ID" value="KAJ8346266.1"/>
    <property type="molecule type" value="Genomic_DNA"/>
</dbReference>
<evidence type="ECO:0000313" key="2">
    <source>
        <dbReference type="EMBL" id="KAJ8346266.1"/>
    </source>
</evidence>
<proteinExistence type="predicted"/>
<keyword evidence="3" id="KW-1185">Reference proteome</keyword>
<name>A0A9Q1EWB9_SYNKA</name>
<accession>A0A9Q1EWB9</accession>
<gene>
    <name evidence="2" type="ORF">SKAU_G00304590</name>
</gene>